<dbReference type="EMBL" id="CM056820">
    <property type="protein sequence ID" value="KAJ8615429.1"/>
    <property type="molecule type" value="Genomic_DNA"/>
</dbReference>
<protein>
    <submittedName>
        <fullName evidence="1">Uncharacterized protein</fullName>
    </submittedName>
</protein>
<evidence type="ECO:0000313" key="1">
    <source>
        <dbReference type="EMBL" id="KAJ8615429.1"/>
    </source>
</evidence>
<keyword evidence="2" id="KW-1185">Reference proteome</keyword>
<dbReference type="Proteomes" id="UP001234297">
    <property type="component" value="Chromosome 12"/>
</dbReference>
<accession>A0ACC2K2U6</accession>
<organism evidence="1 2">
    <name type="scientific">Persea americana</name>
    <name type="common">Avocado</name>
    <dbReference type="NCBI Taxonomy" id="3435"/>
    <lineage>
        <taxon>Eukaryota</taxon>
        <taxon>Viridiplantae</taxon>
        <taxon>Streptophyta</taxon>
        <taxon>Embryophyta</taxon>
        <taxon>Tracheophyta</taxon>
        <taxon>Spermatophyta</taxon>
        <taxon>Magnoliopsida</taxon>
        <taxon>Magnoliidae</taxon>
        <taxon>Laurales</taxon>
        <taxon>Lauraceae</taxon>
        <taxon>Persea</taxon>
    </lineage>
</organism>
<reference evidence="1 2" key="1">
    <citation type="journal article" date="2022" name="Hortic Res">
        <title>A haplotype resolved chromosomal level avocado genome allows analysis of novel avocado genes.</title>
        <authorList>
            <person name="Nath O."/>
            <person name="Fletcher S.J."/>
            <person name="Hayward A."/>
            <person name="Shaw L.M."/>
            <person name="Masouleh A.K."/>
            <person name="Furtado A."/>
            <person name="Henry R.J."/>
            <person name="Mitter N."/>
        </authorList>
    </citation>
    <scope>NUCLEOTIDE SEQUENCE [LARGE SCALE GENOMIC DNA]</scope>
    <source>
        <strain evidence="2">cv. Hass</strain>
    </source>
</reference>
<gene>
    <name evidence="1" type="ORF">MRB53_034801</name>
</gene>
<sequence length="118" mass="13309">MVRDLRIVDLLIRRWLWGHQAPWFGQLMPHSGGSSFQTIAPNGKGMNAGREGKVSIEGFLEICIGSSSSSQPRKNWTRMVPLSPKHRFTDGGESWKNRSTSFKYWIPGSLLALPLRLT</sequence>
<comment type="caution">
    <text evidence="1">The sequence shown here is derived from an EMBL/GenBank/DDBJ whole genome shotgun (WGS) entry which is preliminary data.</text>
</comment>
<proteinExistence type="predicted"/>
<name>A0ACC2K2U6_PERAE</name>
<evidence type="ECO:0000313" key="2">
    <source>
        <dbReference type="Proteomes" id="UP001234297"/>
    </source>
</evidence>